<dbReference type="InterPro" id="IPR001714">
    <property type="entry name" value="Pept_M24_MAP"/>
</dbReference>
<dbReference type="GO" id="GO:0005829">
    <property type="term" value="C:cytosol"/>
    <property type="evidence" value="ECO:0007669"/>
    <property type="project" value="TreeGrafter"/>
</dbReference>
<sequence>MVFGAHRGVELKTRAQLLQMRRAGLVVAAALAATRAAVRPGVSTRELDAVAAEVIRAAGATPSFLDYGAHEGVGGFQGVTCLSVNEEVVHGVPGHRVLAEGDLLSIDCGAVVEGWHGDSAITLGVGEVAAEAVALSEATRGALWRGIAAARLGGHVGDISAAVEEHVRSCHGGYGVVEEYVGHGIGSAMHQPPDVPNLAPRGVLPGRGRGPRIVEGLALAVEPMLTLGSPDNHVLADDWTVVTDDGRAAAHWEHTMTVTEHGIWVLTAEDGGEEMLAALGAPFGPLAD</sequence>
<dbReference type="CDD" id="cd01086">
    <property type="entry name" value="MetAP1"/>
    <property type="match status" value="1"/>
</dbReference>
<dbReference type="InterPro" id="IPR036005">
    <property type="entry name" value="Creatinase/aminopeptidase-like"/>
</dbReference>
<dbReference type="AlphaFoldDB" id="A0A6J4K231"/>
<feature type="domain" description="Peptidase M24" evidence="8">
    <location>
        <begin position="19"/>
        <end position="260"/>
    </location>
</feature>
<evidence type="ECO:0000256" key="5">
    <source>
        <dbReference type="ARBA" id="ARBA00022801"/>
    </source>
</evidence>
<feature type="binding site" evidence="6">
    <location>
        <position position="118"/>
    </location>
    <ligand>
        <name>a divalent metal cation</name>
        <dbReference type="ChEBI" id="CHEBI:60240"/>
        <label>2</label>
        <note>catalytic</note>
    </ligand>
</feature>
<dbReference type="InterPro" id="IPR002467">
    <property type="entry name" value="Pept_M24A_MAP1"/>
</dbReference>
<evidence type="ECO:0000256" key="3">
    <source>
        <dbReference type="ARBA" id="ARBA00022670"/>
    </source>
</evidence>
<dbReference type="NCBIfam" id="TIGR00500">
    <property type="entry name" value="met_pdase_I"/>
    <property type="match status" value="1"/>
</dbReference>
<dbReference type="GO" id="GO:0006508">
    <property type="term" value="P:proteolysis"/>
    <property type="evidence" value="ECO:0007669"/>
    <property type="project" value="UniProtKB-KW"/>
</dbReference>
<accession>A0A6J4K231</accession>
<evidence type="ECO:0000256" key="4">
    <source>
        <dbReference type="ARBA" id="ARBA00022723"/>
    </source>
</evidence>
<dbReference type="HAMAP" id="MF_01974">
    <property type="entry name" value="MetAP_1"/>
    <property type="match status" value="1"/>
</dbReference>
<evidence type="ECO:0000256" key="1">
    <source>
        <dbReference type="ARBA" id="ARBA00002521"/>
    </source>
</evidence>
<feature type="binding site" evidence="6">
    <location>
        <position position="183"/>
    </location>
    <ligand>
        <name>a divalent metal cation</name>
        <dbReference type="ChEBI" id="CHEBI:60240"/>
        <label>2</label>
        <note>catalytic</note>
    </ligand>
</feature>
<keyword evidence="2 6" id="KW-0031">Aminopeptidase</keyword>
<dbReference type="SUPFAM" id="SSF55920">
    <property type="entry name" value="Creatinase/aminopeptidase"/>
    <property type="match status" value="1"/>
</dbReference>
<comment type="subunit">
    <text evidence="6">Monomer.</text>
</comment>
<evidence type="ECO:0000256" key="7">
    <source>
        <dbReference type="RuleBase" id="RU003653"/>
    </source>
</evidence>
<dbReference type="GO" id="GO:0004239">
    <property type="term" value="F:initiator methionyl aminopeptidase activity"/>
    <property type="evidence" value="ECO:0007669"/>
    <property type="project" value="UniProtKB-UniRule"/>
</dbReference>
<keyword evidence="4 6" id="KW-0479">Metal-binding</keyword>
<comment type="function">
    <text evidence="1 6">Removes the N-terminal methionine from nascent proteins. The N-terminal methionine is often cleaved when the second residue in the primary sequence is small and uncharged (Met-Ala-, Cys, Gly, Pro, Ser, Thr, or Val). Requires deformylation of the N(alpha)-formylated initiator methionine before it can be hydrolyzed.</text>
</comment>
<comment type="catalytic activity">
    <reaction evidence="6 7">
        <text>Release of N-terminal amino acids, preferentially methionine, from peptides and arylamides.</text>
        <dbReference type="EC" id="3.4.11.18"/>
    </reaction>
</comment>
<dbReference type="GO" id="GO:0070006">
    <property type="term" value="F:metalloaminopeptidase activity"/>
    <property type="evidence" value="ECO:0007669"/>
    <property type="project" value="UniProtKB-UniRule"/>
</dbReference>
<dbReference type="EMBL" id="CADCTS010000109">
    <property type="protein sequence ID" value="CAA9293554.1"/>
    <property type="molecule type" value="Genomic_DNA"/>
</dbReference>
<gene>
    <name evidence="6" type="primary">map</name>
    <name evidence="9" type="ORF">AVDCRST_MAG48-747</name>
</gene>
<name>A0A6J4K231_9ACTN</name>
<evidence type="ECO:0000313" key="9">
    <source>
        <dbReference type="EMBL" id="CAA9293554.1"/>
    </source>
</evidence>
<dbReference type="PANTHER" id="PTHR43330">
    <property type="entry name" value="METHIONINE AMINOPEPTIDASE"/>
    <property type="match status" value="1"/>
</dbReference>
<dbReference type="InterPro" id="IPR000994">
    <property type="entry name" value="Pept_M24"/>
</dbReference>
<keyword evidence="5 6" id="KW-0378">Hydrolase</keyword>
<feature type="binding site" evidence="6">
    <location>
        <position position="90"/>
    </location>
    <ligand>
        <name>substrate</name>
    </ligand>
</feature>
<reference evidence="9" key="1">
    <citation type="submission" date="2020-02" db="EMBL/GenBank/DDBJ databases">
        <authorList>
            <person name="Meier V. D."/>
        </authorList>
    </citation>
    <scope>NUCLEOTIDE SEQUENCE</scope>
    <source>
        <strain evidence="9">AVDCRST_MAG48</strain>
    </source>
</reference>
<feature type="binding site" evidence="6">
    <location>
        <position position="118"/>
    </location>
    <ligand>
        <name>a divalent metal cation</name>
        <dbReference type="ChEBI" id="CHEBI:60240"/>
        <label>1</label>
    </ligand>
</feature>
<evidence type="ECO:0000256" key="6">
    <source>
        <dbReference type="HAMAP-Rule" id="MF_01974"/>
    </source>
</evidence>
<proteinExistence type="inferred from homology"/>
<comment type="cofactor">
    <cofactor evidence="6">
        <name>Co(2+)</name>
        <dbReference type="ChEBI" id="CHEBI:48828"/>
    </cofactor>
    <cofactor evidence="6">
        <name>Zn(2+)</name>
        <dbReference type="ChEBI" id="CHEBI:29105"/>
    </cofactor>
    <cofactor evidence="6">
        <name>Mn(2+)</name>
        <dbReference type="ChEBI" id="CHEBI:29035"/>
    </cofactor>
    <cofactor evidence="6">
        <name>Fe(2+)</name>
        <dbReference type="ChEBI" id="CHEBI:29033"/>
    </cofactor>
    <text evidence="6">Binds 2 divalent metal cations per subunit. Has a high-affinity and a low affinity metal-binding site. The true nature of the physiological cofactor is under debate. The enzyme is active with cobalt, zinc, manganese or divalent iron ions. Most likely, methionine aminopeptidases function as mononuclear Fe(2+)-metalloproteases under physiological conditions, and the catalytically relevant metal-binding site has been assigned to the histidine-containing high-affinity site.</text>
</comment>
<feature type="binding site" evidence="6">
    <location>
        <position position="253"/>
    </location>
    <ligand>
        <name>a divalent metal cation</name>
        <dbReference type="ChEBI" id="CHEBI:60240"/>
        <label>1</label>
    </ligand>
</feature>
<dbReference type="Gene3D" id="3.90.230.10">
    <property type="entry name" value="Creatinase/methionine aminopeptidase superfamily"/>
    <property type="match status" value="1"/>
</dbReference>
<dbReference type="PANTHER" id="PTHR43330:SF27">
    <property type="entry name" value="METHIONINE AMINOPEPTIDASE"/>
    <property type="match status" value="1"/>
</dbReference>
<feature type="binding site" evidence="6">
    <location>
        <position position="190"/>
    </location>
    <ligand>
        <name>substrate</name>
    </ligand>
</feature>
<feature type="binding site" evidence="6">
    <location>
        <position position="253"/>
    </location>
    <ligand>
        <name>a divalent metal cation</name>
        <dbReference type="ChEBI" id="CHEBI:60240"/>
        <label>2</label>
        <note>catalytic</note>
    </ligand>
</feature>
<dbReference type="GO" id="GO:0046872">
    <property type="term" value="F:metal ion binding"/>
    <property type="evidence" value="ECO:0007669"/>
    <property type="project" value="UniProtKB-UniRule"/>
</dbReference>
<feature type="binding site" evidence="6">
    <location>
        <position position="107"/>
    </location>
    <ligand>
        <name>a divalent metal cation</name>
        <dbReference type="ChEBI" id="CHEBI:60240"/>
        <label>1</label>
    </ligand>
</feature>
<dbReference type="EC" id="3.4.11.18" evidence="6 7"/>
<dbReference type="Pfam" id="PF00557">
    <property type="entry name" value="Peptidase_M24"/>
    <property type="match status" value="1"/>
</dbReference>
<keyword evidence="3 6" id="KW-0645">Protease</keyword>
<dbReference type="PRINTS" id="PR00599">
    <property type="entry name" value="MAPEPTIDASE"/>
</dbReference>
<feature type="binding site" evidence="6">
    <location>
        <position position="222"/>
    </location>
    <ligand>
        <name>a divalent metal cation</name>
        <dbReference type="ChEBI" id="CHEBI:60240"/>
        <label>2</label>
        <note>catalytic</note>
    </ligand>
</feature>
<protein>
    <recommendedName>
        <fullName evidence="6 7">Methionine aminopeptidase</fullName>
        <shortName evidence="6">MAP</shortName>
        <shortName evidence="6">MetAP</shortName>
        <ecNumber evidence="6 7">3.4.11.18</ecNumber>
    </recommendedName>
    <alternativeName>
        <fullName evidence="6">Peptidase M</fullName>
    </alternativeName>
</protein>
<organism evidence="9">
    <name type="scientific">uncultured Friedmanniella sp</name>
    <dbReference type="NCBI Taxonomy" id="335381"/>
    <lineage>
        <taxon>Bacteria</taxon>
        <taxon>Bacillati</taxon>
        <taxon>Actinomycetota</taxon>
        <taxon>Actinomycetes</taxon>
        <taxon>Propionibacteriales</taxon>
        <taxon>Nocardioidaceae</taxon>
        <taxon>Friedmanniella</taxon>
        <taxon>environmental samples</taxon>
    </lineage>
</organism>
<comment type="similarity">
    <text evidence="6">Belongs to the peptidase M24A family. Methionine aminopeptidase type 1 subfamily.</text>
</comment>
<evidence type="ECO:0000256" key="2">
    <source>
        <dbReference type="ARBA" id="ARBA00022438"/>
    </source>
</evidence>
<evidence type="ECO:0000259" key="8">
    <source>
        <dbReference type="Pfam" id="PF00557"/>
    </source>
</evidence>